<accession>A0A444PTC1</accession>
<dbReference type="EMBL" id="RZNB01000003">
    <property type="protein sequence ID" value="RWZ51099.1"/>
    <property type="molecule type" value="Genomic_DNA"/>
</dbReference>
<evidence type="ECO:0000313" key="1">
    <source>
        <dbReference type="EMBL" id="RWZ51099.1"/>
    </source>
</evidence>
<dbReference type="AlphaFoldDB" id="A0A444PTC1"/>
<comment type="caution">
    <text evidence="1">The sequence shown here is derived from an EMBL/GenBank/DDBJ whole genome shotgun (WGS) entry which is preliminary data.</text>
</comment>
<protein>
    <submittedName>
        <fullName evidence="1">Uncharacterized protein</fullName>
    </submittedName>
</protein>
<dbReference type="RefSeq" id="WP_128495090.1">
    <property type="nucleotide sequence ID" value="NZ_RZNB01000003.1"/>
</dbReference>
<gene>
    <name evidence="1" type="ORF">ELQ90_09915</name>
</gene>
<keyword evidence="2" id="KW-1185">Reference proteome</keyword>
<organism evidence="1 2">
    <name type="scientific">Labedella phragmitis</name>
    <dbReference type="NCBI Taxonomy" id="2498849"/>
    <lineage>
        <taxon>Bacteria</taxon>
        <taxon>Bacillati</taxon>
        <taxon>Actinomycetota</taxon>
        <taxon>Actinomycetes</taxon>
        <taxon>Micrococcales</taxon>
        <taxon>Microbacteriaceae</taxon>
        <taxon>Labedella</taxon>
    </lineage>
</organism>
<sequence length="71" mass="7818">MQNPSASTTVRRFPRGPMIWSGVDRVIACDRDGDVVGTFDSISDARRALAGAARRRLPLFAPRPRYARSAT</sequence>
<dbReference type="Proteomes" id="UP000288547">
    <property type="component" value="Unassembled WGS sequence"/>
</dbReference>
<evidence type="ECO:0000313" key="2">
    <source>
        <dbReference type="Proteomes" id="UP000288547"/>
    </source>
</evidence>
<proteinExistence type="predicted"/>
<name>A0A444PTC1_9MICO</name>
<reference evidence="1 2" key="1">
    <citation type="submission" date="2018-12" db="EMBL/GenBank/DDBJ databases">
        <authorList>
            <person name="Li F."/>
        </authorList>
    </citation>
    <scope>NUCLEOTIDE SEQUENCE [LARGE SCALE GENOMIC DNA]</scope>
    <source>
        <strain evidence="1 2">11W25H-1</strain>
    </source>
</reference>